<feature type="region of interest" description="Disordered" evidence="14">
    <location>
        <begin position="1"/>
        <end position="31"/>
    </location>
</feature>
<feature type="binding site" evidence="8">
    <location>
        <begin position="53"/>
        <end position="60"/>
    </location>
    <ligand>
        <name>ATP</name>
        <dbReference type="ChEBI" id="CHEBI:30616"/>
    </ligand>
</feature>
<comment type="subunit">
    <text evidence="9">Homodimer.</text>
</comment>
<feature type="region of interest" description="Interaction with substrate tRNA" evidence="8">
    <location>
        <begin position="78"/>
        <end position="81"/>
    </location>
</feature>
<evidence type="ECO:0000313" key="16">
    <source>
        <dbReference type="Proteomes" id="UP001183619"/>
    </source>
</evidence>
<gene>
    <name evidence="9" type="primary">dapF</name>
    <name evidence="8" type="synonym">miaA</name>
    <name evidence="15" type="ORF">J2S37_002427</name>
</gene>
<dbReference type="EMBL" id="JAVDYF010000001">
    <property type="protein sequence ID" value="MDR7355889.1"/>
    <property type="molecule type" value="Genomic_DNA"/>
</dbReference>
<reference evidence="15 16" key="1">
    <citation type="submission" date="2023-07" db="EMBL/GenBank/DDBJ databases">
        <title>Sequencing the genomes of 1000 actinobacteria strains.</title>
        <authorList>
            <person name="Klenk H.-P."/>
        </authorList>
    </citation>
    <scope>NUCLEOTIDE SEQUENCE [LARGE SCALE GENOMIC DNA]</scope>
    <source>
        <strain evidence="15 16">DSM 44508</strain>
    </source>
</reference>
<keyword evidence="4 9" id="KW-0028">Amino-acid biosynthesis</keyword>
<dbReference type="PANTHER" id="PTHR31689">
    <property type="entry name" value="DIAMINOPIMELATE EPIMERASE, CHLOROPLASTIC"/>
    <property type="match status" value="1"/>
</dbReference>
<evidence type="ECO:0000256" key="3">
    <source>
        <dbReference type="ARBA" id="ARBA00010219"/>
    </source>
</evidence>
<feature type="binding site" evidence="9">
    <location>
        <position position="529"/>
    </location>
    <ligand>
        <name>substrate</name>
    </ligand>
</feature>
<comment type="subcellular location">
    <subcellularLocation>
        <location evidence="9">Cytoplasm</location>
    </subcellularLocation>
</comment>
<keyword evidence="16" id="KW-1185">Reference proteome</keyword>
<dbReference type="Pfam" id="PF01678">
    <property type="entry name" value="DAP_epimerase"/>
    <property type="match status" value="2"/>
</dbReference>
<feature type="site" description="Could be important to modulate the pK values of the two catalytic cysteine residues" evidence="9">
    <location>
        <position position="531"/>
    </location>
</feature>
<comment type="subunit">
    <text evidence="8">Monomer.</text>
</comment>
<evidence type="ECO:0000256" key="6">
    <source>
        <dbReference type="ARBA" id="ARBA00023235"/>
    </source>
</evidence>
<feature type="binding site" evidence="9">
    <location>
        <position position="444"/>
    </location>
    <ligand>
        <name>substrate</name>
    </ligand>
</feature>
<feature type="binding site" evidence="9">
    <location>
        <position position="564"/>
    </location>
    <ligand>
        <name>substrate</name>
    </ligand>
</feature>
<proteinExistence type="inferred from homology"/>
<comment type="caution">
    <text evidence="15">The sequence shown here is derived from an EMBL/GenBank/DDBJ whole genome shotgun (WGS) entry which is preliminary data.</text>
</comment>
<feature type="site" description="Interaction with substrate tRNA" evidence="8">
    <location>
        <position position="144"/>
    </location>
</feature>
<dbReference type="InterPro" id="IPR018022">
    <property type="entry name" value="IPT"/>
</dbReference>
<comment type="catalytic activity">
    <reaction evidence="8 11">
        <text>adenosine(37) in tRNA + dimethylallyl diphosphate = N(6)-dimethylallyladenosine(37) in tRNA + diphosphate</text>
        <dbReference type="Rhea" id="RHEA:26482"/>
        <dbReference type="Rhea" id="RHEA-COMP:10162"/>
        <dbReference type="Rhea" id="RHEA-COMP:10375"/>
        <dbReference type="ChEBI" id="CHEBI:33019"/>
        <dbReference type="ChEBI" id="CHEBI:57623"/>
        <dbReference type="ChEBI" id="CHEBI:74411"/>
        <dbReference type="ChEBI" id="CHEBI:74415"/>
        <dbReference type="EC" id="2.5.1.75"/>
    </reaction>
</comment>
<evidence type="ECO:0000256" key="13">
    <source>
        <dbReference type="RuleBase" id="RU003785"/>
    </source>
</evidence>
<accession>A0ABU2BD40</accession>
<feature type="binding site" evidence="9">
    <location>
        <begin position="454"/>
        <end position="455"/>
    </location>
    <ligand>
        <name>substrate</name>
    </ligand>
</feature>
<protein>
    <recommendedName>
        <fullName evidence="8 9">Multifunctional fusion protein</fullName>
    </recommendedName>
    <domain>
        <recommendedName>
            <fullName evidence="8">tRNA dimethylallyltransferase</fullName>
            <ecNumber evidence="8">2.5.1.75</ecNumber>
        </recommendedName>
        <alternativeName>
            <fullName evidence="8">Dimethylallyl diphosphate:tRNA dimethylallyltransferase</fullName>
        </alternativeName>
        <alternativeName>
            <fullName evidence="8">Isopentenyl-diphosphate:tRNA isopentenyltransferase</fullName>
            <shortName evidence="8">DMAPP:tRNA dimethylallyltransferase</shortName>
            <shortName evidence="8">DMATase</shortName>
            <shortName evidence="8">IPP transferase</shortName>
            <shortName evidence="8">IPPT</shortName>
            <shortName evidence="8">IPTase</shortName>
        </alternativeName>
    </domain>
    <domain>
        <recommendedName>
            <fullName evidence="9">Diaminopimelate epimerase</fullName>
            <shortName evidence="9">DAP epimerase</shortName>
            <ecNumber evidence="9">5.1.1.7</ecNumber>
        </recommendedName>
        <alternativeName>
            <fullName evidence="9">PLP-independent amino acid racemase</fullName>
        </alternativeName>
    </domain>
</protein>
<keyword evidence="8" id="KW-0460">Magnesium</keyword>
<keyword evidence="8 11" id="KW-0819">tRNA processing</keyword>
<comment type="function">
    <text evidence="1 8 12">Catalyzes the transfer of a dimethylallyl group onto the adenine at position 37 in tRNAs that read codons beginning with uridine, leading to the formation of N6-(dimethylallyl)adenosine (i(6)A).</text>
</comment>
<dbReference type="InterPro" id="IPR001653">
    <property type="entry name" value="DAP_epimerase_DapF"/>
</dbReference>
<dbReference type="SUPFAM" id="SSF54506">
    <property type="entry name" value="Diaminopimelate epimerase-like"/>
    <property type="match status" value="2"/>
</dbReference>
<keyword evidence="5 9" id="KW-0457">Lysine biosynthesis</keyword>
<dbReference type="Gene3D" id="3.40.50.300">
    <property type="entry name" value="P-loop containing nucleotide triphosphate hydrolases"/>
    <property type="match status" value="1"/>
</dbReference>
<keyword evidence="8 13" id="KW-0547">Nucleotide-binding</keyword>
<organism evidence="15 16">
    <name type="scientific">Corynebacterium felinum</name>
    <dbReference type="NCBI Taxonomy" id="131318"/>
    <lineage>
        <taxon>Bacteria</taxon>
        <taxon>Bacillati</taxon>
        <taxon>Actinomycetota</taxon>
        <taxon>Actinomycetes</taxon>
        <taxon>Mycobacteriales</taxon>
        <taxon>Corynebacteriaceae</taxon>
        <taxon>Corynebacterium</taxon>
    </lineage>
</organism>
<dbReference type="Gene3D" id="1.10.20.140">
    <property type="match status" value="1"/>
</dbReference>
<dbReference type="PROSITE" id="PS01326">
    <property type="entry name" value="DAP_EPIMERASE"/>
    <property type="match status" value="1"/>
</dbReference>
<sequence>MRKTHDDSPSDYHGDSARGHTTHHSAAPMFPHKPALKAAPQLHGVPVPIAIVGPTASGKSALGIELARQLGGEIVNCDSMQLYRGMDIGTAKLSVEERGGIPHHLLDIWDVTDTASVARYQQTSVDTVEKLLSKGITPIIVGGSMLYVQALLDNWQFPPTDPQVRARWEEKLEEIGIDQLHAHLATIDPDAAAIIEDKDPRRTVRALEVIELTGQPFQASQPPKDAAPRWNTIILGLKTTPEWLNPRIEERTRLMFEQGFIDEVSTLVTTGGLVADSTAGRAIGYAQVLQAQAGELDWAEVEERTVIGTRRYVRRQRSWFNRDPRIHWIDAANNPLAQAVDIINNYCITDTKDSATTMTHTTLPETLNFAKGHGTENDFVIIEDPHAELTITDTLVAAICDRRAGIGGDGLLRVVRAHALVDSGVIAELPEGVAGTDWFMDYYNADGSIAEMCGNGTRVFAHYVRSRALVATDIFTVGTRAGAKPVTVSDCDQWHAQVGVEMGPATVLGVSTCAIGTDKFAGVAVDMGNPHLACVVPGMSAQTLAAMDLIQPVFDQEFFPEGVNVEIVTEFNPSSKDVHMRVFERGVGETRSCGTGTVAAARAALADAGLVDGTVTVHIPGGSVTVTIAGETSTLEGPSAIVATGTMATATLKI</sequence>
<feature type="binding site" evidence="8">
    <location>
        <begin position="55"/>
        <end position="60"/>
    </location>
    <ligand>
        <name>substrate</name>
    </ligand>
</feature>
<feature type="binding site" evidence="9">
    <location>
        <begin position="594"/>
        <end position="595"/>
    </location>
    <ligand>
        <name>substrate</name>
    </ligand>
</feature>
<evidence type="ECO:0000256" key="5">
    <source>
        <dbReference type="ARBA" id="ARBA00023154"/>
    </source>
</evidence>
<feature type="compositionally biased region" description="Basic and acidic residues" evidence="14">
    <location>
        <begin position="1"/>
        <end position="18"/>
    </location>
</feature>
<comment type="caution">
    <text evidence="8">Lacks conserved residue(s) required for the propagation of feature annotation.</text>
</comment>
<evidence type="ECO:0000256" key="1">
    <source>
        <dbReference type="ARBA" id="ARBA00003213"/>
    </source>
</evidence>
<keyword evidence="8 13" id="KW-0808">Transferase</keyword>
<evidence type="ECO:0000256" key="8">
    <source>
        <dbReference type="HAMAP-Rule" id="MF_00185"/>
    </source>
</evidence>
<feature type="active site" description="Proton donor" evidence="9">
    <location>
        <position position="453"/>
    </location>
</feature>
<evidence type="ECO:0000256" key="11">
    <source>
        <dbReference type="RuleBase" id="RU003783"/>
    </source>
</evidence>
<dbReference type="InterPro" id="IPR027417">
    <property type="entry name" value="P-loop_NTPase"/>
</dbReference>
<comment type="cofactor">
    <cofactor evidence="8">
        <name>Mg(2+)</name>
        <dbReference type="ChEBI" id="CHEBI:18420"/>
    </cofactor>
</comment>
<feature type="site" description="Could be important to modulate the pK values of the two catalytic cysteine residues" evidence="9">
    <location>
        <position position="584"/>
    </location>
</feature>
<dbReference type="EC" id="2.5.1.75" evidence="8"/>
<comment type="pathway">
    <text evidence="2 9">Amino-acid biosynthesis; L-lysine biosynthesis via DAP pathway; DL-2,6-diaminopimelate from LL-2,6-diaminopimelate: step 1/1.</text>
</comment>
<name>A0ABU2BD40_9CORY</name>
<dbReference type="NCBIfam" id="TIGR00174">
    <property type="entry name" value="miaA"/>
    <property type="match status" value="1"/>
</dbReference>
<evidence type="ECO:0000256" key="2">
    <source>
        <dbReference type="ARBA" id="ARBA00005196"/>
    </source>
</evidence>
<dbReference type="HAMAP" id="MF_00197">
    <property type="entry name" value="DAP_epimerase"/>
    <property type="match status" value="1"/>
</dbReference>
<dbReference type="PANTHER" id="PTHR31689:SF0">
    <property type="entry name" value="DIAMINOPIMELATE EPIMERASE"/>
    <property type="match status" value="1"/>
</dbReference>
<dbReference type="Gene3D" id="3.10.310.10">
    <property type="entry name" value="Diaminopimelate Epimerase, Chain A, domain 1"/>
    <property type="match status" value="2"/>
</dbReference>
<dbReference type="NCBIfam" id="TIGR00652">
    <property type="entry name" value="DapF"/>
    <property type="match status" value="1"/>
</dbReference>
<keyword evidence="6 9" id="KW-0413">Isomerase</keyword>
<comment type="similarity">
    <text evidence="3 9">Belongs to the diaminopimelate epimerase family.</text>
</comment>
<evidence type="ECO:0000256" key="10">
    <source>
        <dbReference type="PROSITE-ProRule" id="PRU10125"/>
    </source>
</evidence>
<evidence type="ECO:0000256" key="4">
    <source>
        <dbReference type="ARBA" id="ARBA00022605"/>
    </source>
</evidence>
<evidence type="ECO:0000256" key="7">
    <source>
        <dbReference type="ARBA" id="ARBA00051712"/>
    </source>
</evidence>
<feature type="binding site" evidence="9">
    <location>
        <begin position="584"/>
        <end position="585"/>
    </location>
    <ligand>
        <name>substrate</name>
    </ligand>
</feature>
<feature type="active site" evidence="10">
    <location>
        <position position="453"/>
    </location>
</feature>
<feature type="site" description="Interaction with substrate tRNA" evidence="8">
    <location>
        <position position="165"/>
    </location>
</feature>
<dbReference type="Pfam" id="PF01715">
    <property type="entry name" value="IPPT"/>
    <property type="match status" value="1"/>
</dbReference>
<feature type="binding site" evidence="9">
    <location>
        <position position="377"/>
    </location>
    <ligand>
        <name>substrate</name>
    </ligand>
</feature>
<dbReference type="HAMAP" id="MF_00185">
    <property type="entry name" value="IPP_trans"/>
    <property type="match status" value="1"/>
</dbReference>
<feature type="active site" description="Proton acceptor" evidence="9">
    <location>
        <position position="593"/>
    </location>
</feature>
<comment type="catalytic activity">
    <reaction evidence="7 9">
        <text>(2S,6S)-2,6-diaminopimelate = meso-2,6-diaminopimelate</text>
        <dbReference type="Rhea" id="RHEA:15393"/>
        <dbReference type="ChEBI" id="CHEBI:57609"/>
        <dbReference type="ChEBI" id="CHEBI:57791"/>
        <dbReference type="EC" id="5.1.1.7"/>
    </reaction>
</comment>
<evidence type="ECO:0000313" key="15">
    <source>
        <dbReference type="EMBL" id="MDR7355889.1"/>
    </source>
</evidence>
<dbReference type="Proteomes" id="UP001183619">
    <property type="component" value="Unassembled WGS sequence"/>
</dbReference>
<keyword evidence="8 13" id="KW-0067">ATP-binding</keyword>
<dbReference type="EC" id="5.1.1.7" evidence="9"/>
<comment type="similarity">
    <text evidence="8 13">Belongs to the IPP transferase family.</text>
</comment>
<keyword evidence="9" id="KW-0963">Cytoplasm</keyword>
<evidence type="ECO:0000256" key="14">
    <source>
        <dbReference type="SAM" id="MobiDB-lite"/>
    </source>
</evidence>
<dbReference type="SUPFAM" id="SSF52540">
    <property type="entry name" value="P-loop containing nucleoside triphosphate hydrolases"/>
    <property type="match status" value="1"/>
</dbReference>
<evidence type="ECO:0000256" key="9">
    <source>
        <dbReference type="HAMAP-Rule" id="MF_00197"/>
    </source>
</evidence>
<dbReference type="InterPro" id="IPR018510">
    <property type="entry name" value="DAP_epimerase_AS"/>
</dbReference>
<comment type="function">
    <text evidence="9">Catalyzes the stereoinversion of LL-2,6-diaminopimelate (L,L-DAP) to meso-diaminopimelate (meso-DAP), a precursor of L-lysine and an essential component of the bacterial peptidoglycan.</text>
</comment>
<evidence type="ECO:0000256" key="12">
    <source>
        <dbReference type="RuleBase" id="RU003784"/>
    </source>
</evidence>